<name>A0A7I8JQ04_SPIIN</name>
<organism evidence="2">
    <name type="scientific">Spirodela intermedia</name>
    <name type="common">Intermediate duckweed</name>
    <dbReference type="NCBI Taxonomy" id="51605"/>
    <lineage>
        <taxon>Eukaryota</taxon>
        <taxon>Viridiplantae</taxon>
        <taxon>Streptophyta</taxon>
        <taxon>Embryophyta</taxon>
        <taxon>Tracheophyta</taxon>
        <taxon>Spermatophyta</taxon>
        <taxon>Magnoliopsida</taxon>
        <taxon>Liliopsida</taxon>
        <taxon>Araceae</taxon>
        <taxon>Lemnoideae</taxon>
        <taxon>Spirodela</taxon>
    </lineage>
</organism>
<proteinExistence type="predicted"/>
<dbReference type="EMBL" id="CACRZD030000016">
    <property type="protein sequence ID" value="CAA6672244.1"/>
    <property type="molecule type" value="Genomic_DNA"/>
</dbReference>
<dbReference type="InterPro" id="IPR019651">
    <property type="entry name" value="Glutamate_DH_NAD-spec"/>
</dbReference>
<feature type="region of interest" description="Disordered" evidence="1">
    <location>
        <begin position="103"/>
        <end position="150"/>
    </location>
</feature>
<dbReference type="Pfam" id="PF10712">
    <property type="entry name" value="NAD-GH"/>
    <property type="match status" value="1"/>
</dbReference>
<dbReference type="Proteomes" id="UP001189122">
    <property type="component" value="Unassembled WGS sequence"/>
</dbReference>
<keyword evidence="3" id="KW-1185">Reference proteome</keyword>
<evidence type="ECO:0000256" key="1">
    <source>
        <dbReference type="SAM" id="MobiDB-lite"/>
    </source>
</evidence>
<feature type="compositionally biased region" description="Pro residues" evidence="1">
    <location>
        <begin position="130"/>
        <end position="139"/>
    </location>
</feature>
<reference evidence="2 3" key="1">
    <citation type="submission" date="2019-12" db="EMBL/GenBank/DDBJ databases">
        <authorList>
            <person name="Scholz U."/>
            <person name="Mascher M."/>
            <person name="Fiebig A."/>
        </authorList>
    </citation>
    <scope>NUCLEOTIDE SEQUENCE</scope>
</reference>
<evidence type="ECO:0000313" key="2">
    <source>
        <dbReference type="EMBL" id="CAA2633117.1"/>
    </source>
</evidence>
<dbReference type="EMBL" id="LR743603">
    <property type="protein sequence ID" value="CAA2633117.1"/>
    <property type="molecule type" value="Genomic_DNA"/>
</dbReference>
<protein>
    <submittedName>
        <fullName evidence="2">Uncharacterized protein</fullName>
    </submittedName>
</protein>
<sequence>MQFSHNSAAKTGDISGTYVNLLKSRLDAGHRRHLPPAPAAAAGGGSYFPTENYNETLSGIANWAIYWAHDKDPEILMGWKKQFPLHHRLWAHMSYWAFSPQCSKSHRDPSPQGPAEKKIHAHSTSSILGPAPPPPPSEGSPPKQRRHRRAGGAALLVHAGDDGIADLLQLLELVLELLHLGQLVAVQPLHGLLHLFLDLLPLRLRHLLPHLLVPHGVPHVVGVVLQRVLRLHLLLHLLVLRPVLLRLLYHLLDLVLAQPPLIVGDGDPVLHPRGLVLRRHVQNPVGVDVEADLELAQKIVVLGSSPLSFIYLDQNSRLVIRVGGEDLLLFCGNGGVAGDQHCHDSTGGLQPEAQRRNVEEEEVLHLLVTFSGENRRLHGGAVCHRLVGVDALTELLPVEEHHLIDGRLVQLGISQALLHGLHTPPKQVHVQLLESGARDGGVEVNALEEGVDLHSGLRRGAEAAEGARVAGEVLLVFAAELGGEVVDHAVVEVFPSQMGVPGSGFDFEDSSSMVKDEDVLLPSPLRLLVQPVGDGGGGWLVDDPHHVEPRNGAGVFGGLPLVREAPADEALGVEDGVRRVHGDLVLGGVADEPLRVGEGDVGRGRPVPLVVGDDLHSVVLPHAHAAVGRPQVYSDCLPSPSPPPLLLFADAISLSLSLSRSLASSDYRSGWGVGFGSVLGLYREREMVQESCRALGGDDAGYRRKDRWKKTMVVPPRVRGESLLDSAASMD</sequence>
<dbReference type="AlphaFoldDB" id="A0A7I8JQ04"/>
<gene>
    <name evidence="2" type="ORF">SI7747_16018655</name>
</gene>
<evidence type="ECO:0000313" key="3">
    <source>
        <dbReference type="Proteomes" id="UP001189122"/>
    </source>
</evidence>
<accession>A0A7I8JQ04</accession>